<dbReference type="Proteomes" id="UP001196661">
    <property type="component" value="Unassembled WGS sequence"/>
</dbReference>
<evidence type="ECO:0000259" key="1">
    <source>
        <dbReference type="SMART" id="SM00960"/>
    </source>
</evidence>
<gene>
    <name evidence="2" type="ORF">IXB28_08025</name>
</gene>
<comment type="caution">
    <text evidence="2">The sequence shown here is derived from an EMBL/GenBank/DDBJ whole genome shotgun (WGS) entry which is preliminary data.</text>
</comment>
<evidence type="ECO:0000313" key="2">
    <source>
        <dbReference type="EMBL" id="MBT9312149.1"/>
    </source>
</evidence>
<keyword evidence="3" id="KW-1185">Reference proteome</keyword>
<evidence type="ECO:0000313" key="3">
    <source>
        <dbReference type="Proteomes" id="UP001196661"/>
    </source>
</evidence>
<accession>A0ABS5Y462</accession>
<dbReference type="RefSeq" id="WP_215618048.1">
    <property type="nucleotide sequence ID" value="NZ_JADOER010000005.1"/>
</dbReference>
<protein>
    <submittedName>
        <fullName evidence="2">Roadblock/LC7 domain-containing protein</fullName>
    </submittedName>
</protein>
<feature type="domain" description="Roadblock/LAMTOR2" evidence="1">
    <location>
        <begin position="9"/>
        <end position="98"/>
    </location>
</feature>
<dbReference type="Gene3D" id="3.30.450.30">
    <property type="entry name" value="Dynein light chain 2a, cytoplasmic"/>
    <property type="match status" value="1"/>
</dbReference>
<dbReference type="InterPro" id="IPR004942">
    <property type="entry name" value="Roadblock/LAMTOR2_dom"/>
</dbReference>
<dbReference type="Pfam" id="PF03259">
    <property type="entry name" value="Robl_LC7"/>
    <property type="match status" value="1"/>
</dbReference>
<sequence>MAIDTAKIQAVLHRFVSGTNDVEGAALVTLDGLPLVSMLPNYMDEDQVAAMTAALLSLGERIGLELVRGRISKIALDGEQGYCTLAICGEDAILLVLASPAAKQGVLNLEVKRAVKHLQGLLS</sequence>
<reference evidence="2 3" key="1">
    <citation type="journal article" date="2021" name="Mar. Drugs">
        <title>Genome Reduction and Secondary Metabolism of the Marine Sponge-Associated Cyanobacterium Leptothoe.</title>
        <authorList>
            <person name="Konstantinou D."/>
            <person name="Popin R.V."/>
            <person name="Fewer D.P."/>
            <person name="Sivonen K."/>
            <person name="Gkelis S."/>
        </authorList>
    </citation>
    <scope>NUCLEOTIDE SEQUENCE [LARGE SCALE GENOMIC DNA]</scope>
    <source>
        <strain evidence="2 3">TAU-MAC 1615</strain>
    </source>
</reference>
<proteinExistence type="predicted"/>
<dbReference type="EMBL" id="JADOER010000005">
    <property type="protein sequence ID" value="MBT9312149.1"/>
    <property type="molecule type" value="Genomic_DNA"/>
</dbReference>
<dbReference type="SUPFAM" id="SSF103196">
    <property type="entry name" value="Roadblock/LC7 domain"/>
    <property type="match status" value="1"/>
</dbReference>
<organism evidence="2 3">
    <name type="scientific">Leptothoe kymatousa TAU-MAC 1615</name>
    <dbReference type="NCBI Taxonomy" id="2364775"/>
    <lineage>
        <taxon>Bacteria</taxon>
        <taxon>Bacillati</taxon>
        <taxon>Cyanobacteriota</taxon>
        <taxon>Cyanophyceae</taxon>
        <taxon>Nodosilineales</taxon>
        <taxon>Cymatolegaceae</taxon>
        <taxon>Leptothoe</taxon>
        <taxon>Leptothoe kymatousa</taxon>
    </lineage>
</organism>
<name>A0ABS5Y462_9CYAN</name>
<dbReference type="SMART" id="SM00960">
    <property type="entry name" value="Robl_LC7"/>
    <property type="match status" value="1"/>
</dbReference>